<evidence type="ECO:0000256" key="1">
    <source>
        <dbReference type="ARBA" id="ARBA00006739"/>
    </source>
</evidence>
<dbReference type="SUPFAM" id="SSF53448">
    <property type="entry name" value="Nucleotide-diphospho-sugar transferases"/>
    <property type="match status" value="1"/>
</dbReference>
<comment type="caution">
    <text evidence="5">The sequence shown here is derived from an EMBL/GenBank/DDBJ whole genome shotgun (WGS) entry which is preliminary data.</text>
</comment>
<dbReference type="EC" id="2.4.-.-" evidence="5"/>
<gene>
    <name evidence="5" type="ORF">ACFFSY_03820</name>
</gene>
<name>A0ABV5KIK7_9BACL</name>
<dbReference type="EMBL" id="JBHMDO010000008">
    <property type="protein sequence ID" value="MFB9325049.1"/>
    <property type="molecule type" value="Genomic_DNA"/>
</dbReference>
<dbReference type="CDD" id="cd00761">
    <property type="entry name" value="Glyco_tranf_GTA_type"/>
    <property type="match status" value="1"/>
</dbReference>
<dbReference type="GO" id="GO:0016757">
    <property type="term" value="F:glycosyltransferase activity"/>
    <property type="evidence" value="ECO:0007669"/>
    <property type="project" value="UniProtKB-KW"/>
</dbReference>
<keyword evidence="6" id="KW-1185">Reference proteome</keyword>
<evidence type="ECO:0000313" key="6">
    <source>
        <dbReference type="Proteomes" id="UP001589747"/>
    </source>
</evidence>
<dbReference type="Pfam" id="PF00535">
    <property type="entry name" value="Glycos_transf_2"/>
    <property type="match status" value="1"/>
</dbReference>
<evidence type="ECO:0000256" key="2">
    <source>
        <dbReference type="SAM" id="MobiDB-lite"/>
    </source>
</evidence>
<organism evidence="5 6">
    <name type="scientific">Paenibacillus aurantiacus</name>
    <dbReference type="NCBI Taxonomy" id="1936118"/>
    <lineage>
        <taxon>Bacteria</taxon>
        <taxon>Bacillati</taxon>
        <taxon>Bacillota</taxon>
        <taxon>Bacilli</taxon>
        <taxon>Bacillales</taxon>
        <taxon>Paenibacillaceae</taxon>
        <taxon>Paenibacillus</taxon>
    </lineage>
</organism>
<keyword evidence="3" id="KW-0472">Membrane</keyword>
<proteinExistence type="inferred from homology"/>
<dbReference type="Gene3D" id="3.90.550.10">
    <property type="entry name" value="Spore Coat Polysaccharide Biosynthesis Protein SpsA, Chain A"/>
    <property type="match status" value="1"/>
</dbReference>
<keyword evidence="3" id="KW-1133">Transmembrane helix</keyword>
<reference evidence="5 6" key="1">
    <citation type="submission" date="2024-09" db="EMBL/GenBank/DDBJ databases">
        <authorList>
            <person name="Sun Q."/>
            <person name="Mori K."/>
        </authorList>
    </citation>
    <scope>NUCLEOTIDE SEQUENCE [LARGE SCALE GENOMIC DNA]</scope>
    <source>
        <strain evidence="5 6">TISTR 2452</strain>
    </source>
</reference>
<comment type="similarity">
    <text evidence="1">Belongs to the glycosyltransferase 2 family.</text>
</comment>
<keyword evidence="5" id="KW-0808">Transferase</keyword>
<feature type="transmembrane region" description="Helical" evidence="3">
    <location>
        <begin position="299"/>
        <end position="315"/>
    </location>
</feature>
<dbReference type="RefSeq" id="WP_377490129.1">
    <property type="nucleotide sequence ID" value="NZ_JBHMDO010000008.1"/>
</dbReference>
<protein>
    <submittedName>
        <fullName evidence="5">Glycosyltransferase family A protein</fullName>
        <ecNumber evidence="5">2.4.-.-</ecNumber>
    </submittedName>
</protein>
<keyword evidence="3" id="KW-0812">Transmembrane</keyword>
<dbReference type="PANTHER" id="PTHR22916">
    <property type="entry name" value="GLYCOSYLTRANSFERASE"/>
    <property type="match status" value="1"/>
</dbReference>
<evidence type="ECO:0000313" key="5">
    <source>
        <dbReference type="EMBL" id="MFB9325049.1"/>
    </source>
</evidence>
<evidence type="ECO:0000259" key="4">
    <source>
        <dbReference type="Pfam" id="PF00535"/>
    </source>
</evidence>
<evidence type="ECO:0000256" key="3">
    <source>
        <dbReference type="SAM" id="Phobius"/>
    </source>
</evidence>
<dbReference type="InterPro" id="IPR029044">
    <property type="entry name" value="Nucleotide-diphossugar_trans"/>
</dbReference>
<dbReference type="Proteomes" id="UP001589747">
    <property type="component" value="Unassembled WGS sequence"/>
</dbReference>
<keyword evidence="5" id="KW-0328">Glycosyltransferase</keyword>
<dbReference type="PANTHER" id="PTHR22916:SF3">
    <property type="entry name" value="UDP-GLCNAC:BETAGAL BETA-1,3-N-ACETYLGLUCOSAMINYLTRANSFERASE-LIKE PROTEIN 1"/>
    <property type="match status" value="1"/>
</dbReference>
<feature type="domain" description="Glycosyltransferase 2-like" evidence="4">
    <location>
        <begin position="33"/>
        <end position="145"/>
    </location>
</feature>
<sequence>MKGSSPSMTGQTPGGTTQGTQAYSETGSAPLLTVFTPTYNRAYILHQCYESLLRQTSRDFVWLIIDDGSTDDTRELVGRWIAEGRLPIRYHVQDNQGMHGAHNAAYALIDTELNVCIDSDDYMPDDAVEKIVSFWRRYGSSQYAGIVGLDAAPDGAVIGTRMPDGLTASTLSGLYELHKVKGDKKLVYRSELTRACPPYPVFPGEKYCPLSYKYILIDQQAPLLVLNEPLCIVEYLPDGSSMNIITQYKRNPRGFIFFRKVAMTHSRTFRNRLREAVHYVASSLMIRDGRFLLESPRKLTTLLATPAGALLYLYIRRTKRATTLKTN</sequence>
<feature type="compositionally biased region" description="Low complexity" evidence="2">
    <location>
        <begin position="1"/>
        <end position="11"/>
    </location>
</feature>
<dbReference type="InterPro" id="IPR001173">
    <property type="entry name" value="Glyco_trans_2-like"/>
</dbReference>
<feature type="region of interest" description="Disordered" evidence="2">
    <location>
        <begin position="1"/>
        <end position="23"/>
    </location>
</feature>
<accession>A0ABV5KIK7</accession>